<dbReference type="PROSITE" id="PS51257">
    <property type="entry name" value="PROKAR_LIPOPROTEIN"/>
    <property type="match status" value="1"/>
</dbReference>
<feature type="chain" id="PRO_5039512344" evidence="2">
    <location>
        <begin position="27"/>
        <end position="326"/>
    </location>
</feature>
<comment type="caution">
    <text evidence="3">The sequence shown here is derived from an EMBL/GenBank/DDBJ whole genome shotgun (WGS) entry which is preliminary data.</text>
</comment>
<protein>
    <submittedName>
        <fullName evidence="3">Uncharacterized protein</fullName>
    </submittedName>
</protein>
<accession>A0A839EBL7</accession>
<gene>
    <name evidence="3" type="ORF">FHX53_000289</name>
</gene>
<evidence type="ECO:0000256" key="2">
    <source>
        <dbReference type="SAM" id="SignalP"/>
    </source>
</evidence>
<evidence type="ECO:0000313" key="4">
    <source>
        <dbReference type="Proteomes" id="UP000585905"/>
    </source>
</evidence>
<dbReference type="RefSeq" id="WP_182489523.1">
    <property type="nucleotide sequence ID" value="NZ_BAAAOV010000002.1"/>
</dbReference>
<feature type="signal peptide" evidence="2">
    <location>
        <begin position="1"/>
        <end position="26"/>
    </location>
</feature>
<name>A0A839EBL7_9MICO</name>
<dbReference type="Proteomes" id="UP000585905">
    <property type="component" value="Unassembled WGS sequence"/>
</dbReference>
<dbReference type="AlphaFoldDB" id="A0A839EBL7"/>
<evidence type="ECO:0000256" key="1">
    <source>
        <dbReference type="SAM" id="MobiDB-lite"/>
    </source>
</evidence>
<feature type="region of interest" description="Disordered" evidence="1">
    <location>
        <begin position="31"/>
        <end position="50"/>
    </location>
</feature>
<dbReference type="EMBL" id="JACGWX010000001">
    <property type="protein sequence ID" value="MBA8846725.1"/>
    <property type="molecule type" value="Genomic_DNA"/>
</dbReference>
<sequence>MRARPLRRTVRAVGLAALATVGLVLAGCAASSADDGGPRPTPSSSLPSSTDAIGVVADVYRTRVDPARGGIQLSVTNQGDAPLALDGARLDSPLLSAPLERRDEVLIPAGATLDLPMTLVDPRCPGFDARAAPAATAPSPEAVLLVPLADGSTAELRVPTTDRIGQWAAWVESACFAEAFGERVGLTVSAVGTGAGGADGTIAVELIVTALPGPVGDDGGADVVRLESVGGTVLLGALDADGDRAEGIPLSIAIDTSDPPNAPIVVPLRFSPNRCDAHAIADDKQGTLFRVGAAIGERRGIVTVVSDEATKEAVYAAITAACAADD</sequence>
<evidence type="ECO:0000313" key="3">
    <source>
        <dbReference type="EMBL" id="MBA8846725.1"/>
    </source>
</evidence>
<reference evidence="3 4" key="1">
    <citation type="submission" date="2020-07" db="EMBL/GenBank/DDBJ databases">
        <title>Sequencing the genomes of 1000 actinobacteria strains.</title>
        <authorList>
            <person name="Klenk H.-P."/>
        </authorList>
    </citation>
    <scope>NUCLEOTIDE SEQUENCE [LARGE SCALE GENOMIC DNA]</scope>
    <source>
        <strain evidence="3 4">DSM 19663</strain>
    </source>
</reference>
<proteinExistence type="predicted"/>
<keyword evidence="4" id="KW-1185">Reference proteome</keyword>
<organism evidence="3 4">
    <name type="scientific">Microcella alkalica</name>
    <dbReference type="NCBI Taxonomy" id="355930"/>
    <lineage>
        <taxon>Bacteria</taxon>
        <taxon>Bacillati</taxon>
        <taxon>Actinomycetota</taxon>
        <taxon>Actinomycetes</taxon>
        <taxon>Micrococcales</taxon>
        <taxon>Microbacteriaceae</taxon>
        <taxon>Microcella</taxon>
    </lineage>
</organism>
<keyword evidence="2" id="KW-0732">Signal</keyword>